<name>A0A7T8KAH7_CALRO</name>
<evidence type="ECO:0000313" key="1">
    <source>
        <dbReference type="EMBL" id="QQP52223.1"/>
    </source>
</evidence>
<evidence type="ECO:0000313" key="2">
    <source>
        <dbReference type="Proteomes" id="UP000595437"/>
    </source>
</evidence>
<reference evidence="2" key="1">
    <citation type="submission" date="2021-01" db="EMBL/GenBank/DDBJ databases">
        <title>Caligus Genome Assembly.</title>
        <authorList>
            <person name="Gallardo-Escarate C."/>
        </authorList>
    </citation>
    <scope>NUCLEOTIDE SEQUENCE [LARGE SCALE GENOMIC DNA]</scope>
</reference>
<dbReference type="EMBL" id="CP045892">
    <property type="protein sequence ID" value="QQP52223.1"/>
    <property type="molecule type" value="Genomic_DNA"/>
</dbReference>
<dbReference type="AlphaFoldDB" id="A0A7T8KAH7"/>
<proteinExistence type="predicted"/>
<dbReference type="Proteomes" id="UP000595437">
    <property type="component" value="Chromosome 3"/>
</dbReference>
<organism evidence="1 2">
    <name type="scientific">Caligus rogercresseyi</name>
    <name type="common">Sea louse</name>
    <dbReference type="NCBI Taxonomy" id="217165"/>
    <lineage>
        <taxon>Eukaryota</taxon>
        <taxon>Metazoa</taxon>
        <taxon>Ecdysozoa</taxon>
        <taxon>Arthropoda</taxon>
        <taxon>Crustacea</taxon>
        <taxon>Multicrustacea</taxon>
        <taxon>Hexanauplia</taxon>
        <taxon>Copepoda</taxon>
        <taxon>Siphonostomatoida</taxon>
        <taxon>Caligidae</taxon>
        <taxon>Caligus</taxon>
    </lineage>
</organism>
<protein>
    <submittedName>
        <fullName evidence="1">Uncharacterized protein</fullName>
    </submittedName>
</protein>
<accession>A0A7T8KAH7</accession>
<keyword evidence="2" id="KW-1185">Reference proteome</keyword>
<sequence>MKSYVRRTRNLLTDKAKAIRAERCPKLLNHLKHPGASKVVVFVEEKKSLLTPRSTGRIPE</sequence>
<gene>
    <name evidence="1" type="ORF">FKW44_004306</name>
</gene>